<gene>
    <name evidence="2" type="ORF">DERP_010988</name>
</gene>
<evidence type="ECO:0000313" key="3">
    <source>
        <dbReference type="Proteomes" id="UP000887458"/>
    </source>
</evidence>
<comment type="caution">
    <text evidence="2">The sequence shown here is derived from an EMBL/GenBank/DDBJ whole genome shotgun (WGS) entry which is preliminary data.</text>
</comment>
<proteinExistence type="predicted"/>
<dbReference type="EMBL" id="NJHN03000010">
    <property type="protein sequence ID" value="KAH9426419.1"/>
    <property type="molecule type" value="Genomic_DNA"/>
</dbReference>
<keyword evidence="1" id="KW-0472">Membrane</keyword>
<keyword evidence="3" id="KW-1185">Reference proteome</keyword>
<feature type="transmembrane region" description="Helical" evidence="1">
    <location>
        <begin position="45"/>
        <end position="69"/>
    </location>
</feature>
<organism evidence="2 3">
    <name type="scientific">Dermatophagoides pteronyssinus</name>
    <name type="common">European house dust mite</name>
    <dbReference type="NCBI Taxonomy" id="6956"/>
    <lineage>
        <taxon>Eukaryota</taxon>
        <taxon>Metazoa</taxon>
        <taxon>Ecdysozoa</taxon>
        <taxon>Arthropoda</taxon>
        <taxon>Chelicerata</taxon>
        <taxon>Arachnida</taxon>
        <taxon>Acari</taxon>
        <taxon>Acariformes</taxon>
        <taxon>Sarcoptiformes</taxon>
        <taxon>Astigmata</taxon>
        <taxon>Psoroptidia</taxon>
        <taxon>Analgoidea</taxon>
        <taxon>Pyroglyphidae</taxon>
        <taxon>Dermatophagoidinae</taxon>
        <taxon>Dermatophagoides</taxon>
    </lineage>
</organism>
<keyword evidence="1" id="KW-1133">Transmembrane helix</keyword>
<sequence>MDDTGRSILRGTILISDSVGRCLSSSLSSSLIHFGSGWSMTKLYIFSYNISFIALALTTNFPFIIIIIIECKEKYA</sequence>
<dbReference type="Proteomes" id="UP000887458">
    <property type="component" value="Unassembled WGS sequence"/>
</dbReference>
<protein>
    <submittedName>
        <fullName evidence="2">Uncharacterized protein</fullName>
    </submittedName>
</protein>
<name>A0ABQ8JV02_DERPT</name>
<reference evidence="2 3" key="1">
    <citation type="journal article" date="2018" name="J. Allergy Clin. Immunol.">
        <title>High-quality assembly of Dermatophagoides pteronyssinus genome and transcriptome reveals a wide range of novel allergens.</title>
        <authorList>
            <person name="Liu X.Y."/>
            <person name="Yang K.Y."/>
            <person name="Wang M.Q."/>
            <person name="Kwok J.S."/>
            <person name="Zeng X."/>
            <person name="Yang Z."/>
            <person name="Xiao X.J."/>
            <person name="Lau C.P."/>
            <person name="Li Y."/>
            <person name="Huang Z.M."/>
            <person name="Ba J.G."/>
            <person name="Yim A.K."/>
            <person name="Ouyang C.Y."/>
            <person name="Ngai S.M."/>
            <person name="Chan T.F."/>
            <person name="Leung E.L."/>
            <person name="Liu L."/>
            <person name="Liu Z.G."/>
            <person name="Tsui S.K."/>
        </authorList>
    </citation>
    <scope>NUCLEOTIDE SEQUENCE [LARGE SCALE GENOMIC DNA]</scope>
    <source>
        <strain evidence="2">Derp</strain>
    </source>
</reference>
<reference evidence="2 3" key="2">
    <citation type="journal article" date="2022" name="Mol. Biol. Evol.">
        <title>Comparative Genomics Reveals Insights into the Divergent Evolution of Astigmatic Mites and Household Pest Adaptations.</title>
        <authorList>
            <person name="Xiong Q."/>
            <person name="Wan A.T."/>
            <person name="Liu X."/>
            <person name="Fung C.S."/>
            <person name="Xiao X."/>
            <person name="Malainual N."/>
            <person name="Hou J."/>
            <person name="Wang L."/>
            <person name="Wang M."/>
            <person name="Yang K.Y."/>
            <person name="Cui Y."/>
            <person name="Leung E.L."/>
            <person name="Nong W."/>
            <person name="Shin S.K."/>
            <person name="Au S.W."/>
            <person name="Jeong K.Y."/>
            <person name="Chew F.T."/>
            <person name="Hui J.H."/>
            <person name="Leung T.F."/>
            <person name="Tungtrongchitr A."/>
            <person name="Zhong N."/>
            <person name="Liu Z."/>
            <person name="Tsui S.K."/>
        </authorList>
    </citation>
    <scope>NUCLEOTIDE SEQUENCE [LARGE SCALE GENOMIC DNA]</scope>
    <source>
        <strain evidence="2">Derp</strain>
    </source>
</reference>
<keyword evidence="1" id="KW-0812">Transmembrane</keyword>
<evidence type="ECO:0000313" key="2">
    <source>
        <dbReference type="EMBL" id="KAH9426419.1"/>
    </source>
</evidence>
<accession>A0ABQ8JV02</accession>
<evidence type="ECO:0000256" key="1">
    <source>
        <dbReference type="SAM" id="Phobius"/>
    </source>
</evidence>